<evidence type="ECO:0000313" key="1">
    <source>
        <dbReference type="EMBL" id="ACL93943.1"/>
    </source>
</evidence>
<name>A0A0H3C6Y3_CAUVN</name>
<dbReference type="GeneID" id="7330605"/>
<gene>
    <name evidence="1" type="ordered locus">CCNA_00478</name>
</gene>
<reference evidence="1 2" key="1">
    <citation type="journal article" date="2010" name="J. Bacteriol.">
        <title>The genetic basis of laboratory adaptation in Caulobacter crescentus.</title>
        <authorList>
            <person name="Marks M.E."/>
            <person name="Castro-Rojas C.M."/>
            <person name="Teiling C."/>
            <person name="Du L."/>
            <person name="Kapatral V."/>
            <person name="Walunas T.L."/>
            <person name="Crosson S."/>
        </authorList>
    </citation>
    <scope>NUCLEOTIDE SEQUENCE [LARGE SCALE GENOMIC DNA]</scope>
    <source>
        <strain evidence="2">NA1000 / CB15N</strain>
    </source>
</reference>
<protein>
    <submittedName>
        <fullName evidence="1">Uncharacterized protein</fullName>
    </submittedName>
</protein>
<dbReference type="KEGG" id="ccs:CCNA_00478"/>
<dbReference type="OrthoDB" id="8222794at2"/>
<sequence length="245" mass="27577">MSHESRDDQFEITHAMLMEDLLPELPWIRLSEALRFLWRCKELLEPQDPQEALLSALRMGRVPSQCEDPSKHAGWLMAYRELRPAEWATAMHLNLLDDAISLHDGTPATGVEVDKFALYSWIYDRSSEFPDWLFTDFGDYVEVAGGKVATSPEGQVTSIEKPLARKNKGGRPVTYDWSGAYLKVLIKHMYLEGRLSARSSQADVIAMLRDAFGTEDPDAGPQETALKTHAQRILAELKAADDDTA</sequence>
<proteinExistence type="predicted"/>
<accession>A0A0H3C6Y3</accession>
<dbReference type="EMBL" id="CP001340">
    <property type="protein sequence ID" value="ACL93943.1"/>
    <property type="molecule type" value="Genomic_DNA"/>
</dbReference>
<dbReference type="HOGENOM" id="CLU_1132002_0_0_5"/>
<dbReference type="PATRIC" id="fig|565050.3.peg.469"/>
<evidence type="ECO:0000313" key="2">
    <source>
        <dbReference type="Proteomes" id="UP000001364"/>
    </source>
</evidence>
<organism evidence="1 2">
    <name type="scientific">Caulobacter vibrioides (strain NA1000 / CB15N)</name>
    <name type="common">Caulobacter crescentus</name>
    <dbReference type="NCBI Taxonomy" id="565050"/>
    <lineage>
        <taxon>Bacteria</taxon>
        <taxon>Pseudomonadati</taxon>
        <taxon>Pseudomonadota</taxon>
        <taxon>Alphaproteobacteria</taxon>
        <taxon>Caulobacterales</taxon>
        <taxon>Caulobacteraceae</taxon>
        <taxon>Caulobacter</taxon>
    </lineage>
</organism>
<dbReference type="RefSeq" id="YP_002515851.1">
    <property type="nucleotide sequence ID" value="NC_011916.1"/>
</dbReference>
<keyword evidence="2" id="KW-1185">Reference proteome</keyword>
<dbReference type="Proteomes" id="UP000001364">
    <property type="component" value="Chromosome"/>
</dbReference>
<dbReference type="AlphaFoldDB" id="A0A0H3C6Y3"/>
<dbReference type="RefSeq" id="WP_012639979.1">
    <property type="nucleotide sequence ID" value="NC_011916.1"/>
</dbReference>